<evidence type="ECO:0000313" key="2">
    <source>
        <dbReference type="Proteomes" id="UP001227268"/>
    </source>
</evidence>
<gene>
    <name evidence="1" type="ORF">QFC21_005209</name>
</gene>
<protein>
    <submittedName>
        <fullName evidence="1">Uncharacterized protein</fullName>
    </submittedName>
</protein>
<sequence>MDALTIQHFLSPTLLVPPFLALALAPVRTQPELPGIRPIVVQRVIPRSQGILLLLLTISTSYALDGAIHVARSIITSQWGGLAGTGWAVYAVGNVLVWGGAGIAVSARRRYGGTVLMLLVLVAWVEECVALGLTARRVKDAHHDLYLILHLVLAAIRLIFLPVLLWAVAFPIITYEPVSTSEITQDQSEDEADGEGNAGNEMDPLLRVTPTNGTTYGATTTATPTNGTSTPKSSSNGVMKSDGIFLPVGRKTPSGLPPPPHEQTWGAWFSRFMKIVPYLWPKHAPSLQLLALACLVLLVLGRGVNVLVPQLLGRVIKALGTYDSSVDVEKRVKPWGFLAGYIVLRLCQGGSGMLAVMQNMLWAPVMQYSDREMSNMCFNHLLDLSLSFHTKRKTGEVLRILDRGSAINSFFQTLLFSVLPVLFDISIAIAVFYFVYGWLLALIIGSVMFSYIFVSITLTTWRTKLRREMNDRDVITRGIHTDVLMNWETVKYFTSEARESARYRSAVQAYQVKELQVVGSLNLLNLTQNFIITAGLLAGSLVVSHRITQGKADAAEFIVFITYLSQLSSPLHMLGMIYRQLNSGMVDAEKLLKLLEEETEIVDAPGAKDLVVTDGVIEFRDVHFSYDGKVKALDGVSFRIDKGTSVALVGESGSGKSTILRLLFRFYEIGSGAILIDNQDIRDVTQVSLRKALGVVPQESVLWNDTVEYNIGYGRQGATKEEIIEAARAARLHDRIMSFPEQYNTVVGERGVRLSGGEKQRVALARTILKEPAILVLDEATSALDTENERFVQQALEKLANMASQAEGRSSLMIAHRLSTIVSCDQIIVMRNGKIIERGNHRDLLARDDGVFAGMWNQQISVDRDMAEEVVAQLVDVKVPDDKYKSVKA</sequence>
<evidence type="ECO:0000313" key="1">
    <source>
        <dbReference type="EMBL" id="KAJ9096387.1"/>
    </source>
</evidence>
<comment type="caution">
    <text evidence="1">The sequence shown here is derived from an EMBL/GenBank/DDBJ whole genome shotgun (WGS) entry which is preliminary data.</text>
</comment>
<reference evidence="1" key="1">
    <citation type="submission" date="2023-04" db="EMBL/GenBank/DDBJ databases">
        <title>Draft Genome sequencing of Naganishia species isolated from polar environments using Oxford Nanopore Technology.</title>
        <authorList>
            <person name="Leo P."/>
            <person name="Venkateswaran K."/>
        </authorList>
    </citation>
    <scope>NUCLEOTIDE SEQUENCE</scope>
    <source>
        <strain evidence="1">MNA-CCFEE 5423</strain>
    </source>
</reference>
<accession>A0ACC2VBQ6</accession>
<organism evidence="1 2">
    <name type="scientific">Naganishia friedmannii</name>
    <dbReference type="NCBI Taxonomy" id="89922"/>
    <lineage>
        <taxon>Eukaryota</taxon>
        <taxon>Fungi</taxon>
        <taxon>Dikarya</taxon>
        <taxon>Basidiomycota</taxon>
        <taxon>Agaricomycotina</taxon>
        <taxon>Tremellomycetes</taxon>
        <taxon>Filobasidiales</taxon>
        <taxon>Filobasidiaceae</taxon>
        <taxon>Naganishia</taxon>
    </lineage>
</organism>
<dbReference type="Proteomes" id="UP001227268">
    <property type="component" value="Unassembled WGS sequence"/>
</dbReference>
<name>A0ACC2VBQ6_9TREE</name>
<dbReference type="EMBL" id="JASBWT010000019">
    <property type="protein sequence ID" value="KAJ9096387.1"/>
    <property type="molecule type" value="Genomic_DNA"/>
</dbReference>
<proteinExistence type="predicted"/>
<keyword evidence="2" id="KW-1185">Reference proteome</keyword>